<keyword evidence="1" id="KW-1133">Transmembrane helix</keyword>
<evidence type="ECO:0000256" key="1">
    <source>
        <dbReference type="SAM" id="Phobius"/>
    </source>
</evidence>
<protein>
    <submittedName>
        <fullName evidence="2">Uncharacterized protein</fullName>
    </submittedName>
</protein>
<evidence type="ECO:0000313" key="2">
    <source>
        <dbReference type="EMBL" id="PWN38116.1"/>
    </source>
</evidence>
<dbReference type="InParanoid" id="A0A316VKN5"/>
<dbReference type="AlphaFoldDB" id="A0A316VKN5"/>
<dbReference type="EMBL" id="KZ819602">
    <property type="protein sequence ID" value="PWN38116.1"/>
    <property type="molecule type" value="Genomic_DNA"/>
</dbReference>
<gene>
    <name evidence="2" type="ORF">FA14DRAFT_23277</name>
</gene>
<accession>A0A316VKN5</accession>
<keyword evidence="1" id="KW-0472">Membrane</keyword>
<organism evidence="2 3">
    <name type="scientific">Meira miltonrushii</name>
    <dbReference type="NCBI Taxonomy" id="1280837"/>
    <lineage>
        <taxon>Eukaryota</taxon>
        <taxon>Fungi</taxon>
        <taxon>Dikarya</taxon>
        <taxon>Basidiomycota</taxon>
        <taxon>Ustilaginomycotina</taxon>
        <taxon>Exobasidiomycetes</taxon>
        <taxon>Exobasidiales</taxon>
        <taxon>Brachybasidiaceae</taxon>
        <taxon>Meira</taxon>
    </lineage>
</organism>
<proteinExistence type="predicted"/>
<keyword evidence="3" id="KW-1185">Reference proteome</keyword>
<keyword evidence="1" id="KW-0812">Transmembrane</keyword>
<dbReference type="Proteomes" id="UP000245771">
    <property type="component" value="Unassembled WGS sequence"/>
</dbReference>
<feature type="transmembrane region" description="Helical" evidence="1">
    <location>
        <begin position="43"/>
        <end position="61"/>
    </location>
</feature>
<evidence type="ECO:0000313" key="3">
    <source>
        <dbReference type="Proteomes" id="UP000245771"/>
    </source>
</evidence>
<reference evidence="2 3" key="1">
    <citation type="journal article" date="2018" name="Mol. Biol. Evol.">
        <title>Broad Genomic Sampling Reveals a Smut Pathogenic Ancestry of the Fungal Clade Ustilaginomycotina.</title>
        <authorList>
            <person name="Kijpornyongpan T."/>
            <person name="Mondo S.J."/>
            <person name="Barry K."/>
            <person name="Sandor L."/>
            <person name="Lee J."/>
            <person name="Lipzen A."/>
            <person name="Pangilinan J."/>
            <person name="LaButti K."/>
            <person name="Hainaut M."/>
            <person name="Henrissat B."/>
            <person name="Grigoriev I.V."/>
            <person name="Spatafora J.W."/>
            <person name="Aime M.C."/>
        </authorList>
    </citation>
    <scope>NUCLEOTIDE SEQUENCE [LARGE SCALE GENOMIC DNA]</scope>
    <source>
        <strain evidence="2 3">MCA 3882</strain>
    </source>
</reference>
<name>A0A316VKN5_9BASI</name>
<dbReference type="RefSeq" id="XP_025358418.1">
    <property type="nucleotide sequence ID" value="XM_025502043.1"/>
</dbReference>
<sequence length="69" mass="7847">MPVLLDTRLCGRVALFCFLLILFLLRRPSYFLSARLPVRDSYAALLLAVLLINNSTHCLYLDSLFVSLT</sequence>
<dbReference type="GeneID" id="37023824"/>